<dbReference type="EMBL" id="FNQK01000012">
    <property type="protein sequence ID" value="SEA38985.1"/>
    <property type="molecule type" value="Genomic_DNA"/>
</dbReference>
<reference evidence="1 2" key="1">
    <citation type="submission" date="2016-10" db="EMBL/GenBank/DDBJ databases">
        <authorList>
            <person name="de Groot N.N."/>
        </authorList>
    </citation>
    <scope>NUCLEOTIDE SEQUENCE [LARGE SCALE GENOMIC DNA]</scope>
    <source>
        <strain evidence="1 2">DSM 23842</strain>
    </source>
</reference>
<dbReference type="AlphaFoldDB" id="A0A1H4ASS7"/>
<evidence type="ECO:0000313" key="1">
    <source>
        <dbReference type="EMBL" id="SEA38985.1"/>
    </source>
</evidence>
<gene>
    <name evidence="1" type="ORF">SAMN04487990_1123</name>
</gene>
<dbReference type="Proteomes" id="UP000198846">
    <property type="component" value="Unassembled WGS sequence"/>
</dbReference>
<keyword evidence="2" id="KW-1185">Reference proteome</keyword>
<sequence>MNKVYKYQTDFDQIKNICNCPQSEYFEYSEKESFRFVFSDNAHPNNFLPPAKINPKRFLSKSELERCEALGLSMYGKKSGAIDKFNDLIATFKNFKKVIGTHIAIGIIEKEDGHITDEDEITHFDMYEFKDIDLSKKFNIIEEL</sequence>
<organism evidence="1 2">
    <name type="scientific">Bizionia paragorgiae</name>
    <dbReference type="NCBI Taxonomy" id="283786"/>
    <lineage>
        <taxon>Bacteria</taxon>
        <taxon>Pseudomonadati</taxon>
        <taxon>Bacteroidota</taxon>
        <taxon>Flavobacteriia</taxon>
        <taxon>Flavobacteriales</taxon>
        <taxon>Flavobacteriaceae</taxon>
        <taxon>Bizionia</taxon>
    </lineage>
</organism>
<dbReference type="RefSeq" id="WP_092134575.1">
    <property type="nucleotide sequence ID" value="NZ_FNQK01000012.1"/>
</dbReference>
<dbReference type="STRING" id="283786.SAMN04487990_1123"/>
<protein>
    <submittedName>
        <fullName evidence="1">Uncharacterized protein</fullName>
    </submittedName>
</protein>
<name>A0A1H4ASS7_BIZPA</name>
<dbReference type="OrthoDB" id="1454151at2"/>
<evidence type="ECO:0000313" key="2">
    <source>
        <dbReference type="Proteomes" id="UP000198846"/>
    </source>
</evidence>
<accession>A0A1H4ASS7</accession>
<proteinExistence type="predicted"/>